<evidence type="ECO:0000313" key="6">
    <source>
        <dbReference type="EMBL" id="TLS35778.1"/>
    </source>
</evidence>
<gene>
    <name evidence="6" type="ORF">FCL54_18355</name>
</gene>
<evidence type="ECO:0000256" key="1">
    <source>
        <dbReference type="ARBA" id="ARBA00022598"/>
    </source>
</evidence>
<keyword evidence="3 4" id="KW-0067">ATP-binding</keyword>
<evidence type="ECO:0000256" key="4">
    <source>
        <dbReference type="PROSITE-ProRule" id="PRU00409"/>
    </source>
</evidence>
<keyword evidence="2 4" id="KW-0547">Nucleotide-binding</keyword>
<comment type="caution">
    <text evidence="6">The sequence shown here is derived from an EMBL/GenBank/DDBJ whole genome shotgun (WGS) entry which is preliminary data.</text>
</comment>
<sequence length="333" mass="37676">MKNTQVNILFTSCGRRVSLIRKFKKVMADNSITGKVLTTDIKSNAPAAFFSDKHYLVPRVANEKYVGRILEICKQESINLVIPLIDTELMVFASNKSLFEKEGVQILVSSSKVIEIASDKIKTNLFFIKNNIDTPKVYSMQELSTHKYKFPLLIKPRDGSSSEGVFKVNNENELDFFGEYIPNAMVQEYINGTEYTVDVMTDFQGNIKSIVPRQRIETRAGEVSKGITKKDQSIIDAVERVINLLPGPKGCITIQCFKQENNAIKFIEINPRYGGGIPLSIEAGANFPLWTIQSGQGQVFNEKDFSWKENLTMLRFDEEVFSERIQDDNSISI</sequence>
<dbReference type="Gene3D" id="3.40.50.20">
    <property type="match status" value="1"/>
</dbReference>
<dbReference type="InterPro" id="IPR052032">
    <property type="entry name" value="ATP-dep_AA_Ligase"/>
</dbReference>
<dbReference type="PANTHER" id="PTHR43585">
    <property type="entry name" value="FUMIPYRROLE BIOSYNTHESIS PROTEIN C"/>
    <property type="match status" value="1"/>
</dbReference>
<feature type="domain" description="ATP-grasp" evidence="5">
    <location>
        <begin position="124"/>
        <end position="298"/>
    </location>
</feature>
<dbReference type="OrthoDB" id="9803907at2"/>
<dbReference type="Pfam" id="PF02655">
    <property type="entry name" value="ATP-grasp_3"/>
    <property type="match status" value="1"/>
</dbReference>
<evidence type="ECO:0000313" key="7">
    <source>
        <dbReference type="Proteomes" id="UP000308230"/>
    </source>
</evidence>
<proteinExistence type="predicted"/>
<evidence type="ECO:0000256" key="3">
    <source>
        <dbReference type="ARBA" id="ARBA00022840"/>
    </source>
</evidence>
<dbReference type="PANTHER" id="PTHR43585:SF2">
    <property type="entry name" value="ATP-GRASP ENZYME FSQD"/>
    <property type="match status" value="1"/>
</dbReference>
<dbReference type="GO" id="GO:0016874">
    <property type="term" value="F:ligase activity"/>
    <property type="evidence" value="ECO:0007669"/>
    <property type="project" value="UniProtKB-KW"/>
</dbReference>
<dbReference type="SUPFAM" id="SSF56059">
    <property type="entry name" value="Glutathione synthetase ATP-binding domain-like"/>
    <property type="match status" value="1"/>
</dbReference>
<dbReference type="InterPro" id="IPR048764">
    <property type="entry name" value="PylC_N"/>
</dbReference>
<protein>
    <submittedName>
        <fullName evidence="6">ATP-grasp domain-containing protein</fullName>
    </submittedName>
</protein>
<organism evidence="6 7">
    <name type="scientific">Exobacillus caeni</name>
    <dbReference type="NCBI Taxonomy" id="2574798"/>
    <lineage>
        <taxon>Bacteria</taxon>
        <taxon>Bacillati</taxon>
        <taxon>Bacillota</taxon>
        <taxon>Bacilli</taxon>
        <taxon>Bacillales</taxon>
        <taxon>Guptibacillaceae</taxon>
        <taxon>Exobacillus</taxon>
    </lineage>
</organism>
<dbReference type="Gene3D" id="3.30.470.20">
    <property type="entry name" value="ATP-grasp fold, B domain"/>
    <property type="match status" value="1"/>
</dbReference>
<dbReference type="GO" id="GO:0005524">
    <property type="term" value="F:ATP binding"/>
    <property type="evidence" value="ECO:0007669"/>
    <property type="project" value="UniProtKB-UniRule"/>
</dbReference>
<dbReference type="EMBL" id="SWLG01000016">
    <property type="protein sequence ID" value="TLS35778.1"/>
    <property type="molecule type" value="Genomic_DNA"/>
</dbReference>
<dbReference type="Proteomes" id="UP000308230">
    <property type="component" value="Unassembled WGS sequence"/>
</dbReference>
<dbReference type="InterPro" id="IPR011761">
    <property type="entry name" value="ATP-grasp"/>
</dbReference>
<keyword evidence="1" id="KW-0436">Ligase</keyword>
<name>A0A5R9F2N2_9BACL</name>
<dbReference type="RefSeq" id="WP_138128398.1">
    <property type="nucleotide sequence ID" value="NZ_SWLG01000016.1"/>
</dbReference>
<evidence type="ECO:0000259" key="5">
    <source>
        <dbReference type="PROSITE" id="PS50975"/>
    </source>
</evidence>
<evidence type="ECO:0000256" key="2">
    <source>
        <dbReference type="ARBA" id="ARBA00022741"/>
    </source>
</evidence>
<dbReference type="GO" id="GO:0046872">
    <property type="term" value="F:metal ion binding"/>
    <property type="evidence" value="ECO:0007669"/>
    <property type="project" value="InterPro"/>
</dbReference>
<dbReference type="InterPro" id="IPR003806">
    <property type="entry name" value="ATP-grasp_PylC-type"/>
</dbReference>
<dbReference type="Gene3D" id="3.30.1490.20">
    <property type="entry name" value="ATP-grasp fold, A domain"/>
    <property type="match status" value="1"/>
</dbReference>
<accession>A0A5R9F2N2</accession>
<dbReference type="Pfam" id="PF21360">
    <property type="entry name" value="PylC-like_N"/>
    <property type="match status" value="1"/>
</dbReference>
<keyword evidence="7" id="KW-1185">Reference proteome</keyword>
<dbReference type="PROSITE" id="PS50975">
    <property type="entry name" value="ATP_GRASP"/>
    <property type="match status" value="1"/>
</dbReference>
<dbReference type="AlphaFoldDB" id="A0A5R9F2N2"/>
<reference evidence="6 7" key="1">
    <citation type="submission" date="2019-04" db="EMBL/GenBank/DDBJ databases">
        <title>Bacillus caeni sp. nov., a bacterium isolated from mangrove sediment.</title>
        <authorList>
            <person name="Huang H."/>
            <person name="Mo K."/>
            <person name="Hu Y."/>
        </authorList>
    </citation>
    <scope>NUCLEOTIDE SEQUENCE [LARGE SCALE GENOMIC DNA]</scope>
    <source>
        <strain evidence="6 7">HB172195</strain>
    </source>
</reference>
<dbReference type="InterPro" id="IPR013815">
    <property type="entry name" value="ATP_grasp_subdomain_1"/>
</dbReference>